<dbReference type="SUPFAM" id="SSF55729">
    <property type="entry name" value="Acyl-CoA N-acyltransferases (Nat)"/>
    <property type="match status" value="1"/>
</dbReference>
<organism evidence="2">
    <name type="scientific">Caldilinea aerophila</name>
    <dbReference type="NCBI Taxonomy" id="133453"/>
    <lineage>
        <taxon>Bacteria</taxon>
        <taxon>Bacillati</taxon>
        <taxon>Chloroflexota</taxon>
        <taxon>Caldilineae</taxon>
        <taxon>Caldilineales</taxon>
        <taxon>Caldilineaceae</taxon>
        <taxon>Caldilinea</taxon>
    </lineage>
</organism>
<dbReference type="PANTHER" id="PTHR43072">
    <property type="entry name" value="N-ACETYLTRANSFERASE"/>
    <property type="match status" value="1"/>
</dbReference>
<gene>
    <name evidence="2" type="ORF">ENQ20_19900</name>
</gene>
<accession>A0A7C1FUN4</accession>
<dbReference type="GO" id="GO:0016747">
    <property type="term" value="F:acyltransferase activity, transferring groups other than amino-acyl groups"/>
    <property type="evidence" value="ECO:0007669"/>
    <property type="project" value="InterPro"/>
</dbReference>
<dbReference type="Gene3D" id="3.40.630.30">
    <property type="match status" value="1"/>
</dbReference>
<dbReference type="Pfam" id="PF00583">
    <property type="entry name" value="Acetyltransf_1"/>
    <property type="match status" value="1"/>
</dbReference>
<name>A0A7C1FUN4_9CHLR</name>
<dbReference type="InterPro" id="IPR000182">
    <property type="entry name" value="GNAT_dom"/>
</dbReference>
<comment type="caution">
    <text evidence="2">The sequence shown here is derived from an EMBL/GenBank/DDBJ whole genome shotgun (WGS) entry which is preliminary data.</text>
</comment>
<sequence length="220" mass="24082">MTNPPIERLTVTPLTSAYASEAAWLHRVGQPGSFLTALGDEVLTVLYRLLPQSDVGFGFAAVDPLRPERLLGFVSATTSVGALFLEMGLRRFPDFAPVLLHRFMQKPALTLRATETILYPFLHEAPDDKSSRGESSTGELLSIMVKPALRGLGLGSLLVAVLKAECRRRGLAALDVTVAAANQGAQRFYVRHGFTYRRTFSLYGQPMHLYRASLAEESCG</sequence>
<proteinExistence type="predicted"/>
<dbReference type="InterPro" id="IPR016181">
    <property type="entry name" value="Acyl_CoA_acyltransferase"/>
</dbReference>
<protein>
    <submittedName>
        <fullName evidence="2">GNAT family N-acetyltransferase</fullName>
    </submittedName>
</protein>
<dbReference type="PROSITE" id="PS51186">
    <property type="entry name" value="GNAT"/>
    <property type="match status" value="1"/>
</dbReference>
<evidence type="ECO:0000259" key="1">
    <source>
        <dbReference type="PROSITE" id="PS51186"/>
    </source>
</evidence>
<feature type="domain" description="N-acetyltransferase" evidence="1">
    <location>
        <begin position="71"/>
        <end position="216"/>
    </location>
</feature>
<reference evidence="2" key="1">
    <citation type="journal article" date="2020" name="mSystems">
        <title>Genome- and Community-Level Interaction Insights into Carbon Utilization and Element Cycling Functions of Hydrothermarchaeota in Hydrothermal Sediment.</title>
        <authorList>
            <person name="Zhou Z."/>
            <person name="Liu Y."/>
            <person name="Xu W."/>
            <person name="Pan J."/>
            <person name="Luo Z.H."/>
            <person name="Li M."/>
        </authorList>
    </citation>
    <scope>NUCLEOTIDE SEQUENCE [LARGE SCALE GENOMIC DNA]</scope>
    <source>
        <strain evidence="2">SpSt-289</strain>
    </source>
</reference>
<dbReference type="AlphaFoldDB" id="A0A7C1FUN4"/>
<keyword evidence="2" id="KW-0808">Transferase</keyword>
<dbReference type="EMBL" id="DSMG01000199">
    <property type="protein sequence ID" value="HDX33720.1"/>
    <property type="molecule type" value="Genomic_DNA"/>
</dbReference>
<evidence type="ECO:0000313" key="2">
    <source>
        <dbReference type="EMBL" id="HDX33720.1"/>
    </source>
</evidence>